<accession>A0A8J4A0F6</accession>
<keyword evidence="2" id="KW-1133">Transmembrane helix</keyword>
<evidence type="ECO:0000313" key="4">
    <source>
        <dbReference type="EMBL" id="GIJ71820.1"/>
    </source>
</evidence>
<organism evidence="4 5">
    <name type="scientific">Virgisporangium ochraceum</name>
    <dbReference type="NCBI Taxonomy" id="65505"/>
    <lineage>
        <taxon>Bacteria</taxon>
        <taxon>Bacillati</taxon>
        <taxon>Actinomycetota</taxon>
        <taxon>Actinomycetes</taxon>
        <taxon>Micromonosporales</taxon>
        <taxon>Micromonosporaceae</taxon>
        <taxon>Virgisporangium</taxon>
    </lineage>
</organism>
<dbReference type="RefSeq" id="WP_203931686.1">
    <property type="nucleotide sequence ID" value="NZ_BOPH01000091.1"/>
</dbReference>
<keyword evidence="3" id="KW-0732">Signal</keyword>
<evidence type="ECO:0008006" key="6">
    <source>
        <dbReference type="Google" id="ProtNLM"/>
    </source>
</evidence>
<evidence type="ECO:0000256" key="2">
    <source>
        <dbReference type="SAM" id="Phobius"/>
    </source>
</evidence>
<feature type="transmembrane region" description="Helical" evidence="2">
    <location>
        <begin position="42"/>
        <end position="65"/>
    </location>
</feature>
<feature type="region of interest" description="Disordered" evidence="1">
    <location>
        <begin position="412"/>
        <end position="445"/>
    </location>
</feature>
<evidence type="ECO:0000313" key="5">
    <source>
        <dbReference type="Proteomes" id="UP000635606"/>
    </source>
</evidence>
<feature type="transmembrane region" description="Helical" evidence="2">
    <location>
        <begin position="221"/>
        <end position="244"/>
    </location>
</feature>
<dbReference type="AlphaFoldDB" id="A0A8J4A0F6"/>
<feature type="transmembrane region" description="Helical" evidence="2">
    <location>
        <begin position="77"/>
        <end position="102"/>
    </location>
</feature>
<proteinExistence type="predicted"/>
<name>A0A8J4A0F6_9ACTN</name>
<sequence>MNRKLAAACLVTAPLALAVATAVDPALGDTPEYGVYRQHPDAILWHSVLLHWAWVLFVPGLLGLLAPVRRRGAVPAAVAWVASVVGLVTFAALMSVDVAILALEQTVPDADVARVFDRFESYVWGTVGWQVPGLLGWAVALVAGPLAAARARVVSWWTAGSALAGTALYFLFAIEPVPLCLAGPVVMLCAYAAAAVELVRGRPFGASGGPSAAEADTFGRFTFRAGLVCMVAAPVSFAIGMGTIPGGSYEPSGFVEHPTAAQVSAFFLHLTWVLFVPAVLTLMRVGGRFVRVAGTLTVLGLLNFSGLMLGDHTDLAARQVLGAGVADEVARRIDGYALFSLGWAVPGMVLSLVGLIAVAVAAGVDRLVPWWVPGVVVLGFVGFFVMPPAPATAVVGPLLLLVGFGLLARGAARRPSSSPEPASSPPLSSSPGPSSPAPSSWRSSS</sequence>
<feature type="transmembrane region" description="Helical" evidence="2">
    <location>
        <begin position="367"/>
        <end position="385"/>
    </location>
</feature>
<feature type="transmembrane region" description="Helical" evidence="2">
    <location>
        <begin position="122"/>
        <end position="142"/>
    </location>
</feature>
<protein>
    <recommendedName>
        <fullName evidence="6">Integral membrane protein</fullName>
    </recommendedName>
</protein>
<feature type="transmembrane region" description="Helical" evidence="2">
    <location>
        <begin position="154"/>
        <end position="175"/>
    </location>
</feature>
<reference evidence="4" key="1">
    <citation type="submission" date="2021-01" db="EMBL/GenBank/DDBJ databases">
        <title>Whole genome shotgun sequence of Virgisporangium ochraceum NBRC 16418.</title>
        <authorList>
            <person name="Komaki H."/>
            <person name="Tamura T."/>
        </authorList>
    </citation>
    <scope>NUCLEOTIDE SEQUENCE</scope>
    <source>
        <strain evidence="4">NBRC 16418</strain>
    </source>
</reference>
<evidence type="ECO:0000256" key="1">
    <source>
        <dbReference type="SAM" id="MobiDB-lite"/>
    </source>
</evidence>
<feature type="signal peptide" evidence="3">
    <location>
        <begin position="1"/>
        <end position="22"/>
    </location>
</feature>
<keyword evidence="5" id="KW-1185">Reference proteome</keyword>
<dbReference type="Proteomes" id="UP000635606">
    <property type="component" value="Unassembled WGS sequence"/>
</dbReference>
<comment type="caution">
    <text evidence="4">The sequence shown here is derived from an EMBL/GenBank/DDBJ whole genome shotgun (WGS) entry which is preliminary data.</text>
</comment>
<feature type="transmembrane region" description="Helical" evidence="2">
    <location>
        <begin position="391"/>
        <end position="408"/>
    </location>
</feature>
<feature type="transmembrane region" description="Helical" evidence="2">
    <location>
        <begin position="289"/>
        <end position="309"/>
    </location>
</feature>
<feature type="transmembrane region" description="Helical" evidence="2">
    <location>
        <begin position="336"/>
        <end position="360"/>
    </location>
</feature>
<keyword evidence="2" id="KW-0472">Membrane</keyword>
<evidence type="ECO:0000256" key="3">
    <source>
        <dbReference type="SAM" id="SignalP"/>
    </source>
</evidence>
<dbReference type="EMBL" id="BOPH01000091">
    <property type="protein sequence ID" value="GIJ71820.1"/>
    <property type="molecule type" value="Genomic_DNA"/>
</dbReference>
<gene>
    <name evidence="4" type="ORF">Voc01_067370</name>
</gene>
<feature type="chain" id="PRO_5039710180" description="Integral membrane protein" evidence="3">
    <location>
        <begin position="23"/>
        <end position="445"/>
    </location>
</feature>
<feature type="transmembrane region" description="Helical" evidence="2">
    <location>
        <begin position="181"/>
        <end position="200"/>
    </location>
</feature>
<feature type="transmembrane region" description="Helical" evidence="2">
    <location>
        <begin position="264"/>
        <end position="282"/>
    </location>
</feature>
<keyword evidence="2" id="KW-0812">Transmembrane</keyword>